<dbReference type="Proteomes" id="UP000260351">
    <property type="component" value="Unassembled WGS sequence"/>
</dbReference>
<feature type="transmembrane region" description="Helical" evidence="6">
    <location>
        <begin position="12"/>
        <end position="37"/>
    </location>
</feature>
<keyword evidence="5 6" id="KW-0472">Membrane</keyword>
<evidence type="ECO:0000256" key="4">
    <source>
        <dbReference type="ARBA" id="ARBA00022989"/>
    </source>
</evidence>
<dbReference type="AlphaFoldDB" id="A0A3E1K733"/>
<evidence type="ECO:0000256" key="2">
    <source>
        <dbReference type="ARBA" id="ARBA00022475"/>
    </source>
</evidence>
<feature type="transmembrane region" description="Helical" evidence="6">
    <location>
        <begin position="78"/>
        <end position="98"/>
    </location>
</feature>
<keyword evidence="2" id="KW-1003">Cell membrane</keyword>
<dbReference type="EMBL" id="QUZK01000041">
    <property type="protein sequence ID" value="RFF29846.1"/>
    <property type="molecule type" value="Genomic_DNA"/>
</dbReference>
<sequence length="131" mass="13620">MARDGQVQERFAHTVVWLLRLQAVLSVIGALAFGLLAGVPQGLAVLVGGGIGIVLTAVSALRAGAVSSGAEPSQMMGAFYRAMALKLALAVVLFVIVAKWFAGFFAPVLTGYVATVLAYWFALLRLGRAAS</sequence>
<evidence type="ECO:0000313" key="7">
    <source>
        <dbReference type="EMBL" id="RFF29846.1"/>
    </source>
</evidence>
<organism evidence="7 8">
    <name type="scientific">Wenzhouxiangella sediminis</name>
    <dbReference type="NCBI Taxonomy" id="1792836"/>
    <lineage>
        <taxon>Bacteria</taxon>
        <taxon>Pseudomonadati</taxon>
        <taxon>Pseudomonadota</taxon>
        <taxon>Gammaproteobacteria</taxon>
        <taxon>Chromatiales</taxon>
        <taxon>Wenzhouxiangellaceae</taxon>
        <taxon>Wenzhouxiangella</taxon>
    </lineage>
</organism>
<comment type="subcellular location">
    <subcellularLocation>
        <location evidence="1">Cell membrane</location>
        <topology evidence="1">Multi-pass membrane protein</topology>
    </subcellularLocation>
</comment>
<gene>
    <name evidence="7" type="ORF">DZC52_10405</name>
</gene>
<evidence type="ECO:0008006" key="9">
    <source>
        <dbReference type="Google" id="ProtNLM"/>
    </source>
</evidence>
<accession>A0A3E1K733</accession>
<comment type="caution">
    <text evidence="7">The sequence shown here is derived from an EMBL/GenBank/DDBJ whole genome shotgun (WGS) entry which is preliminary data.</text>
</comment>
<reference evidence="7 8" key="1">
    <citation type="submission" date="2018-08" db="EMBL/GenBank/DDBJ databases">
        <title>Wenzhouxiangella salilacus sp. nov., a novel bacterium isolated from a saline lake in Xinjiang Province, China.</title>
        <authorList>
            <person name="Han S."/>
        </authorList>
    </citation>
    <scope>NUCLEOTIDE SEQUENCE [LARGE SCALE GENOMIC DNA]</scope>
    <source>
        <strain evidence="7 8">XDB06</strain>
    </source>
</reference>
<dbReference type="Pfam" id="PF03899">
    <property type="entry name" value="ATP-synt_I"/>
    <property type="match status" value="1"/>
</dbReference>
<dbReference type="InterPro" id="IPR005598">
    <property type="entry name" value="ATP_synth_I"/>
</dbReference>
<evidence type="ECO:0000256" key="5">
    <source>
        <dbReference type="ARBA" id="ARBA00023136"/>
    </source>
</evidence>
<feature type="transmembrane region" description="Helical" evidence="6">
    <location>
        <begin position="104"/>
        <end position="124"/>
    </location>
</feature>
<proteinExistence type="predicted"/>
<keyword evidence="4 6" id="KW-1133">Transmembrane helix</keyword>
<dbReference type="OrthoDB" id="9891449at2"/>
<evidence type="ECO:0000256" key="6">
    <source>
        <dbReference type="SAM" id="Phobius"/>
    </source>
</evidence>
<protein>
    <recommendedName>
        <fullName evidence="9">ATP synthase subunit I</fullName>
    </recommendedName>
</protein>
<keyword evidence="8" id="KW-1185">Reference proteome</keyword>
<name>A0A3E1K733_9GAMM</name>
<keyword evidence="3 6" id="KW-0812">Transmembrane</keyword>
<evidence type="ECO:0000313" key="8">
    <source>
        <dbReference type="Proteomes" id="UP000260351"/>
    </source>
</evidence>
<evidence type="ECO:0000256" key="3">
    <source>
        <dbReference type="ARBA" id="ARBA00022692"/>
    </source>
</evidence>
<feature type="transmembrane region" description="Helical" evidence="6">
    <location>
        <begin position="43"/>
        <end position="66"/>
    </location>
</feature>
<evidence type="ECO:0000256" key="1">
    <source>
        <dbReference type="ARBA" id="ARBA00004651"/>
    </source>
</evidence>
<dbReference type="GO" id="GO:0005886">
    <property type="term" value="C:plasma membrane"/>
    <property type="evidence" value="ECO:0007669"/>
    <property type="project" value="UniProtKB-SubCell"/>
</dbReference>